<dbReference type="Pfam" id="PF01029">
    <property type="entry name" value="NusB"/>
    <property type="match status" value="1"/>
</dbReference>
<dbReference type="GO" id="GO:0031564">
    <property type="term" value="P:transcription antitermination"/>
    <property type="evidence" value="ECO:0007669"/>
    <property type="project" value="UniProtKB-KW"/>
</dbReference>
<keyword evidence="2 6" id="KW-0889">Transcription antitermination</keyword>
<dbReference type="GO" id="GO:0003723">
    <property type="term" value="F:RNA binding"/>
    <property type="evidence" value="ECO:0007669"/>
    <property type="project" value="UniProtKB-UniRule"/>
</dbReference>
<evidence type="ECO:0000256" key="4">
    <source>
        <dbReference type="ARBA" id="ARBA00023015"/>
    </source>
</evidence>
<evidence type="ECO:0000313" key="8">
    <source>
        <dbReference type="EMBL" id="QSO45875.1"/>
    </source>
</evidence>
<dbReference type="NCBIfam" id="TIGR01951">
    <property type="entry name" value="nusB"/>
    <property type="match status" value="1"/>
</dbReference>
<sequence length="142" mass="15898">MKRHELRARAVQAVYQMDVGQVAAVEAVSHVLEGDESALLTGQREFVTRLVQGVGFHTDELDELITHHVTGWRLDRIAKVDLAVLRLALYELLFEAQTDVATIMDEAVELAKQYSTEESGRFINGALAKLLPVIKERRTNGE</sequence>
<dbReference type="PANTHER" id="PTHR11078">
    <property type="entry name" value="N UTILIZATION SUBSTANCE PROTEIN B-RELATED"/>
    <property type="match status" value="1"/>
</dbReference>
<organism evidence="8 9">
    <name type="scientific">Alicyclobacillus mengziensis</name>
    <dbReference type="NCBI Taxonomy" id="2931921"/>
    <lineage>
        <taxon>Bacteria</taxon>
        <taxon>Bacillati</taxon>
        <taxon>Bacillota</taxon>
        <taxon>Bacilli</taxon>
        <taxon>Bacillales</taxon>
        <taxon>Alicyclobacillaceae</taxon>
        <taxon>Alicyclobacillus</taxon>
    </lineage>
</organism>
<accession>A0A9X7Z631</accession>
<dbReference type="PANTHER" id="PTHR11078:SF3">
    <property type="entry name" value="ANTITERMINATION NUSB DOMAIN-CONTAINING PROTEIN"/>
    <property type="match status" value="1"/>
</dbReference>
<dbReference type="HAMAP" id="MF_00073">
    <property type="entry name" value="NusB"/>
    <property type="match status" value="1"/>
</dbReference>
<comment type="similarity">
    <text evidence="1 6">Belongs to the NusB family.</text>
</comment>
<dbReference type="SUPFAM" id="SSF48013">
    <property type="entry name" value="NusB-like"/>
    <property type="match status" value="1"/>
</dbReference>
<evidence type="ECO:0000256" key="5">
    <source>
        <dbReference type="ARBA" id="ARBA00023163"/>
    </source>
</evidence>
<evidence type="ECO:0000256" key="1">
    <source>
        <dbReference type="ARBA" id="ARBA00005952"/>
    </source>
</evidence>
<name>A0A9X7Z631_9BACL</name>
<evidence type="ECO:0000256" key="2">
    <source>
        <dbReference type="ARBA" id="ARBA00022814"/>
    </source>
</evidence>
<dbReference type="InterPro" id="IPR006027">
    <property type="entry name" value="NusB_RsmB_TIM44"/>
</dbReference>
<dbReference type="Proteomes" id="UP000663505">
    <property type="component" value="Chromosome"/>
</dbReference>
<dbReference type="InterPro" id="IPR011605">
    <property type="entry name" value="NusB_fam"/>
</dbReference>
<protein>
    <recommendedName>
        <fullName evidence="6">Transcription antitermination protein NusB</fullName>
    </recommendedName>
    <alternativeName>
        <fullName evidence="6">Antitermination factor NusB</fullName>
    </alternativeName>
</protein>
<dbReference type="AlphaFoldDB" id="A0A9X7Z631"/>
<dbReference type="Gene3D" id="1.10.940.10">
    <property type="entry name" value="NusB-like"/>
    <property type="match status" value="1"/>
</dbReference>
<dbReference type="KEGG" id="afx:JZ786_15165"/>
<gene>
    <name evidence="6 8" type="primary">nusB</name>
    <name evidence="8" type="ORF">JZ786_15165</name>
</gene>
<dbReference type="RefSeq" id="WP_206655248.1">
    <property type="nucleotide sequence ID" value="NZ_CP071182.1"/>
</dbReference>
<keyword evidence="3 6" id="KW-0694">RNA-binding</keyword>
<dbReference type="EMBL" id="CP071182">
    <property type="protein sequence ID" value="QSO45875.1"/>
    <property type="molecule type" value="Genomic_DNA"/>
</dbReference>
<comment type="function">
    <text evidence="6">Involved in transcription antitermination. Required for transcription of ribosomal RNA (rRNA) genes. Binds specifically to the boxA antiterminator sequence of the ribosomal RNA (rrn) operons.</text>
</comment>
<dbReference type="GO" id="GO:0005829">
    <property type="term" value="C:cytosol"/>
    <property type="evidence" value="ECO:0007669"/>
    <property type="project" value="TreeGrafter"/>
</dbReference>
<proteinExistence type="inferred from homology"/>
<feature type="domain" description="NusB/RsmB/TIM44" evidence="7">
    <location>
        <begin position="5"/>
        <end position="130"/>
    </location>
</feature>
<keyword evidence="9" id="KW-1185">Reference proteome</keyword>
<dbReference type="InterPro" id="IPR035926">
    <property type="entry name" value="NusB-like_sf"/>
</dbReference>
<evidence type="ECO:0000313" key="9">
    <source>
        <dbReference type="Proteomes" id="UP000663505"/>
    </source>
</evidence>
<reference evidence="8 9" key="1">
    <citation type="submission" date="2021-02" db="EMBL/GenBank/DDBJ databases">
        <title>Alicyclobacillus curvatus sp. nov. and Alicyclobacillus mengziensis sp. nov., two acidophilic bacteria isolated from acid mine drainage.</title>
        <authorList>
            <person name="Huang Y."/>
        </authorList>
    </citation>
    <scope>NUCLEOTIDE SEQUENCE [LARGE SCALE GENOMIC DNA]</scope>
    <source>
        <strain evidence="8 9">S30H14</strain>
    </source>
</reference>
<dbReference type="GO" id="GO:0006353">
    <property type="term" value="P:DNA-templated transcription termination"/>
    <property type="evidence" value="ECO:0007669"/>
    <property type="project" value="UniProtKB-UniRule"/>
</dbReference>
<keyword evidence="4 6" id="KW-0805">Transcription regulation</keyword>
<keyword evidence="5 6" id="KW-0804">Transcription</keyword>
<evidence type="ECO:0000259" key="7">
    <source>
        <dbReference type="Pfam" id="PF01029"/>
    </source>
</evidence>
<evidence type="ECO:0000256" key="3">
    <source>
        <dbReference type="ARBA" id="ARBA00022884"/>
    </source>
</evidence>
<evidence type="ECO:0000256" key="6">
    <source>
        <dbReference type="HAMAP-Rule" id="MF_00073"/>
    </source>
</evidence>